<dbReference type="RefSeq" id="WP_123825514.1">
    <property type="nucleotide sequence ID" value="NZ_RKMF01000011.1"/>
</dbReference>
<keyword evidence="2" id="KW-0472">Membrane</keyword>
<feature type="transmembrane region" description="Helical" evidence="2">
    <location>
        <begin position="81"/>
        <end position="103"/>
    </location>
</feature>
<reference evidence="3 4" key="1">
    <citation type="submission" date="2018-10" db="EMBL/GenBank/DDBJ databases">
        <title>Kocuria sp. M5W7-7, whole genome shotgun sequence.</title>
        <authorList>
            <person name="Tuo L."/>
        </authorList>
    </citation>
    <scope>NUCLEOTIDE SEQUENCE [LARGE SCALE GENOMIC DNA]</scope>
    <source>
        <strain evidence="3 4">M5W7-7</strain>
    </source>
</reference>
<name>A0A3N3ZNZ9_9MICC</name>
<feature type="compositionally biased region" description="Basic and acidic residues" evidence="1">
    <location>
        <begin position="1"/>
        <end position="13"/>
    </location>
</feature>
<accession>A0A3N3ZNZ9</accession>
<dbReference type="PANTHER" id="PTHR41386">
    <property type="entry name" value="INTEGRAL MEMBRANE PROTEIN-RELATED"/>
    <property type="match status" value="1"/>
</dbReference>
<keyword evidence="2" id="KW-1133">Transmembrane helix</keyword>
<sequence>MSETRTNPDRRPVGLDTPSGLRNGAWDRLRPNPDSFGQMTEGFARFMGTPQFLMWMTVFVAVWLGWNTVMPESLQFDPRALNFTLLTLMLSLQASYAAPLLLLAQNRQDDRDRVIAEQDRKRQEENLADTEYLIREIASLRMAVRDVATRDFVRAEMRDLLQELLEDRQEDDGDSATPSAQKNPSAVATGGKKKKKKKSGAGDSRDSKAAPTGLIPVVLPPQNIPVERIPTESTPADTEPPESTEDPREF</sequence>
<dbReference type="PANTHER" id="PTHR41386:SF1">
    <property type="entry name" value="MEMBRANE PROTEIN"/>
    <property type="match status" value="1"/>
</dbReference>
<evidence type="ECO:0000256" key="2">
    <source>
        <dbReference type="SAM" id="Phobius"/>
    </source>
</evidence>
<keyword evidence="2" id="KW-0812">Transmembrane</keyword>
<evidence type="ECO:0000313" key="3">
    <source>
        <dbReference type="EMBL" id="ROZ62654.1"/>
    </source>
</evidence>
<dbReference type="Pfam" id="PF06210">
    <property type="entry name" value="DUF1003"/>
    <property type="match status" value="1"/>
</dbReference>
<feature type="region of interest" description="Disordered" evidence="1">
    <location>
        <begin position="168"/>
        <end position="250"/>
    </location>
</feature>
<dbReference type="OrthoDB" id="9795736at2"/>
<dbReference type="EMBL" id="RKMF01000011">
    <property type="protein sequence ID" value="ROZ62654.1"/>
    <property type="molecule type" value="Genomic_DNA"/>
</dbReference>
<comment type="caution">
    <text evidence="3">The sequence shown here is derived from an EMBL/GenBank/DDBJ whole genome shotgun (WGS) entry which is preliminary data.</text>
</comment>
<feature type="transmembrane region" description="Helical" evidence="2">
    <location>
        <begin position="52"/>
        <end position="69"/>
    </location>
</feature>
<feature type="region of interest" description="Disordered" evidence="1">
    <location>
        <begin position="1"/>
        <end position="23"/>
    </location>
</feature>
<organism evidence="3 4">
    <name type="scientific">Kocuria soli</name>
    <dbReference type="NCBI Taxonomy" id="2485125"/>
    <lineage>
        <taxon>Bacteria</taxon>
        <taxon>Bacillati</taxon>
        <taxon>Actinomycetota</taxon>
        <taxon>Actinomycetes</taxon>
        <taxon>Micrococcales</taxon>
        <taxon>Micrococcaceae</taxon>
        <taxon>Kocuria</taxon>
    </lineage>
</organism>
<evidence type="ECO:0000313" key="4">
    <source>
        <dbReference type="Proteomes" id="UP000270616"/>
    </source>
</evidence>
<protein>
    <submittedName>
        <fullName evidence="3">DUF1003 domain-containing protein</fullName>
    </submittedName>
</protein>
<dbReference type="InterPro" id="IPR010406">
    <property type="entry name" value="DUF1003"/>
</dbReference>
<evidence type="ECO:0000256" key="1">
    <source>
        <dbReference type="SAM" id="MobiDB-lite"/>
    </source>
</evidence>
<keyword evidence="4" id="KW-1185">Reference proteome</keyword>
<feature type="compositionally biased region" description="Polar residues" evidence="1">
    <location>
        <begin position="176"/>
        <end position="186"/>
    </location>
</feature>
<proteinExistence type="predicted"/>
<gene>
    <name evidence="3" type="ORF">EDL96_09290</name>
</gene>
<dbReference type="Proteomes" id="UP000270616">
    <property type="component" value="Unassembled WGS sequence"/>
</dbReference>
<dbReference type="AlphaFoldDB" id="A0A3N3ZNZ9"/>